<gene>
    <name evidence="1" type="ORF">AMQ84_01935</name>
</gene>
<organism evidence="1 2">
    <name type="scientific">Paenibacillus riograndensis</name>
    <dbReference type="NCBI Taxonomy" id="483937"/>
    <lineage>
        <taxon>Bacteria</taxon>
        <taxon>Bacillati</taxon>
        <taxon>Bacillota</taxon>
        <taxon>Bacilli</taxon>
        <taxon>Bacillales</taxon>
        <taxon>Paenibacillaceae</taxon>
        <taxon>Paenibacillus</taxon>
        <taxon>Paenibacillus sonchi group</taxon>
    </lineage>
</organism>
<dbReference type="OrthoDB" id="9801052at2"/>
<dbReference type="InterPro" id="IPR015424">
    <property type="entry name" value="PyrdxlP-dep_Trfase"/>
</dbReference>
<dbReference type="Gene3D" id="3.90.1150.10">
    <property type="entry name" value="Aspartate Aminotransferase, domain 1"/>
    <property type="match status" value="1"/>
</dbReference>
<accession>A0A132UBR7</accession>
<dbReference type="EMBL" id="LIRB01000088">
    <property type="protein sequence ID" value="KWX80885.1"/>
    <property type="molecule type" value="Genomic_DNA"/>
</dbReference>
<comment type="caution">
    <text evidence="1">The sequence shown here is derived from an EMBL/GenBank/DDBJ whole genome shotgun (WGS) entry which is preliminary data.</text>
</comment>
<evidence type="ECO:0000313" key="2">
    <source>
        <dbReference type="Proteomes" id="UP000070475"/>
    </source>
</evidence>
<keyword evidence="2" id="KW-1185">Reference proteome</keyword>
<name>A0A132UBR7_9BACL</name>
<dbReference type="SUPFAM" id="SSF53383">
    <property type="entry name" value="PLP-dependent transferases"/>
    <property type="match status" value="1"/>
</dbReference>
<dbReference type="AlphaFoldDB" id="A0A132UBR7"/>
<dbReference type="InterPro" id="IPR015422">
    <property type="entry name" value="PyrdxlP-dep_Trfase_small"/>
</dbReference>
<sequence length="70" mass="7631">MLELVQGESGVHLVVPIIQKLHQNGLLVLAGGTHVIRFMPSLYVTCKKIDQAIGIPSKVLKEQDGRRGSI</sequence>
<reference evidence="1 2" key="1">
    <citation type="submission" date="2015-08" db="EMBL/GenBank/DDBJ databases">
        <title>Genomes of Paenibacillus riograndensis.</title>
        <authorList>
            <person name="Sant'Anna F.H."/>
            <person name="Souza R."/>
            <person name="Ambrosini A."/>
            <person name="Bach E."/>
            <person name="Fernandes G."/>
            <person name="Balsanelli E."/>
            <person name="Baura V.A."/>
            <person name="Pedrosa F.O."/>
            <person name="Souza E.M."/>
            <person name="Passaglia L."/>
        </authorList>
    </citation>
    <scope>NUCLEOTIDE SEQUENCE [LARGE SCALE GENOMIC DNA]</scope>
    <source>
        <strain evidence="1 2">CAS34</strain>
    </source>
</reference>
<dbReference type="Proteomes" id="UP000070475">
    <property type="component" value="Unassembled WGS sequence"/>
</dbReference>
<dbReference type="PATRIC" id="fig|483937.3.peg.5973"/>
<dbReference type="RefSeq" id="WP_060819291.1">
    <property type="nucleotide sequence ID" value="NZ_LIRB01000088.1"/>
</dbReference>
<protein>
    <submittedName>
        <fullName evidence="1">Uncharacterized protein</fullName>
    </submittedName>
</protein>
<evidence type="ECO:0000313" key="1">
    <source>
        <dbReference type="EMBL" id="KWX80885.1"/>
    </source>
</evidence>
<proteinExistence type="predicted"/>